<dbReference type="PATRIC" id="fig|1423734.3.peg.128"/>
<accession>X0PWP7</accession>
<keyword evidence="2" id="KW-1185">Reference proteome</keyword>
<dbReference type="AlphaFoldDB" id="X0PWP7"/>
<reference evidence="1 2" key="1">
    <citation type="journal article" date="2015" name="Genome Announc.">
        <title>Expanding the biotechnology potential of lactobacilli through comparative genomics of 213 strains and associated genera.</title>
        <authorList>
            <person name="Sun Z."/>
            <person name="Harris H.M."/>
            <person name="McCann A."/>
            <person name="Guo C."/>
            <person name="Argimon S."/>
            <person name="Zhang W."/>
            <person name="Yang X."/>
            <person name="Jeffery I.B."/>
            <person name="Cooney J.C."/>
            <person name="Kagawa T.F."/>
            <person name="Liu W."/>
            <person name="Song Y."/>
            <person name="Salvetti E."/>
            <person name="Wrobel A."/>
            <person name="Rasinkangas P."/>
            <person name="Parkhill J."/>
            <person name="Rea M.C."/>
            <person name="O'Sullivan O."/>
            <person name="Ritari J."/>
            <person name="Douillard F.P."/>
            <person name="Paul Ross R."/>
            <person name="Yang R."/>
            <person name="Briner A.E."/>
            <person name="Felis G.E."/>
            <person name="de Vos W.M."/>
            <person name="Barrangou R."/>
            <person name="Klaenhammer T.R."/>
            <person name="Caufield P.W."/>
            <person name="Cui Y."/>
            <person name="Zhang H."/>
            <person name="O'Toole P.W."/>
        </authorList>
    </citation>
    <scope>NUCLEOTIDE SEQUENCE [LARGE SCALE GENOMIC DNA]</scope>
    <source>
        <strain evidence="1 2">DSM 18527</strain>
    </source>
</reference>
<name>X0PWP7_9LACO</name>
<evidence type="ECO:0000313" key="1">
    <source>
        <dbReference type="EMBL" id="KRM36096.1"/>
    </source>
</evidence>
<dbReference type="Proteomes" id="UP000051236">
    <property type="component" value="Unassembled WGS sequence"/>
</dbReference>
<proteinExistence type="predicted"/>
<dbReference type="eggNOG" id="ENOG5030GKF">
    <property type="taxonomic scope" value="Bacteria"/>
</dbReference>
<evidence type="ECO:0000313" key="2">
    <source>
        <dbReference type="Proteomes" id="UP000051236"/>
    </source>
</evidence>
<protein>
    <recommendedName>
        <fullName evidence="3">N-acetyltransferase domain-containing protein</fullName>
    </recommendedName>
</protein>
<dbReference type="EMBL" id="AZGA01000007">
    <property type="protein sequence ID" value="KRM36096.1"/>
    <property type="molecule type" value="Genomic_DNA"/>
</dbReference>
<evidence type="ECO:0008006" key="3">
    <source>
        <dbReference type="Google" id="ProtNLM"/>
    </source>
</evidence>
<dbReference type="STRING" id="1423734.FC83_GL000129"/>
<organism evidence="1 2">
    <name type="scientific">Agrilactobacillus composti DSM 18527 = JCM 14202</name>
    <dbReference type="NCBI Taxonomy" id="1423734"/>
    <lineage>
        <taxon>Bacteria</taxon>
        <taxon>Bacillati</taxon>
        <taxon>Bacillota</taxon>
        <taxon>Bacilli</taxon>
        <taxon>Lactobacillales</taxon>
        <taxon>Lactobacillaceae</taxon>
        <taxon>Agrilactobacillus</taxon>
    </lineage>
</organism>
<comment type="caution">
    <text evidence="1">The sequence shown here is derived from an EMBL/GenBank/DDBJ whole genome shotgun (WGS) entry which is preliminary data.</text>
</comment>
<gene>
    <name evidence="1" type="ORF">FC83_GL000129</name>
</gene>
<sequence length="186" mass="21338">MLQQESMLVKAFETRLKTIEADPNLIVLTTMDQPQLNDKDKVSQYIVYTNFKPGLKKQQTAAIFVYTPLENIDHYQNNKVDYQSELLFEFDPWDKKIHISVLETLGAASKLAFYDYQNHGLAQMALQALIKIAKKHEIETIDGMLSSFDGDDWDRVNHLFGKFDFATIAADKTRGVAIYRLQLQGS</sequence>